<evidence type="ECO:0000256" key="1">
    <source>
        <dbReference type="SAM" id="MobiDB-lite"/>
    </source>
</evidence>
<dbReference type="EMBL" id="KP967684">
    <property type="protein sequence ID" value="AKE44193.1"/>
    <property type="molecule type" value="Genomic_DNA"/>
</dbReference>
<evidence type="ECO:0000313" key="3">
    <source>
        <dbReference type="Proteomes" id="UP000105122"/>
    </source>
</evidence>
<sequence>MSMGRDAPVSVSTYAPVGSRDRSPRHHRTPPTVHAPASLSPFSYQSLSSTFRFLLNSVSIPLIYLAYLDSGKHLSHNGYLPVCLFVRLFVFNPPSSHILVFPVYLTLVSFI</sequence>
<dbReference type="Proteomes" id="UP000105122">
    <property type="component" value="Segment"/>
</dbReference>
<accession>A0A0F6R468</accession>
<gene>
    <name evidence="2" type="primary">ORF17</name>
</gene>
<protein>
    <submittedName>
        <fullName evidence="2">ORF17</fullName>
    </submittedName>
</protein>
<evidence type="ECO:0000313" key="2">
    <source>
        <dbReference type="EMBL" id="AKE44193.1"/>
    </source>
</evidence>
<reference evidence="2 3" key="1">
    <citation type="journal article" date="2015" name="Genome Announc.">
        <title>Complete Genome Sequence of Rat Cytomegalovirus Strain ALL-03 (Malaysian Strain).</title>
        <authorList>
            <person name="Balakrishnan K.N."/>
            <person name="Abdullah A.A."/>
            <person name="Camalxaman S.N."/>
            <person name="Quah Y.W."/>
            <person name="Abba Y."/>
            <person name="Hani H."/>
            <person name="Loh H.S."/>
            <person name="Kamal F.M."/>
            <person name="Zeenathul N.A."/>
            <person name="Aini I."/>
            <person name="Omar A.R."/>
            <person name="Noordin M.M."/>
            <person name="Mohd Azmi M.L."/>
        </authorList>
    </citation>
    <scope>NUCLEOTIDE SEQUENCE [LARGE SCALE GENOMIC DNA]</scope>
    <source>
        <strain evidence="2">ALL-03</strain>
    </source>
</reference>
<organism evidence="2 3">
    <name type="scientific">Rat cytomegalovirus ALL-03</name>
    <dbReference type="NCBI Taxonomy" id="1640278"/>
    <lineage>
        <taxon>Viruses</taxon>
        <taxon>Duplodnaviria</taxon>
        <taxon>Heunggongvirae</taxon>
        <taxon>Peploviricota</taxon>
        <taxon>Herviviricetes</taxon>
        <taxon>Herpesvirales</taxon>
        <taxon>Orthoherpesviridae</taxon>
        <taxon>Betaherpesvirinae</taxon>
        <taxon>Muromegalovirus</taxon>
        <taxon>Muromegalovirus muridbeta8</taxon>
        <taxon>Rat cytomegalovirus (isolate England)</taxon>
    </lineage>
</organism>
<name>A0A0F6R468_RCMVE</name>
<feature type="region of interest" description="Disordered" evidence="1">
    <location>
        <begin position="1"/>
        <end position="40"/>
    </location>
</feature>
<proteinExistence type="predicted"/>